<comment type="similarity">
    <text evidence="1">Belongs to the protein kinase superfamily. ADCK protein kinase family.</text>
</comment>
<evidence type="ECO:0000313" key="4">
    <source>
        <dbReference type="EMBL" id="RYQ94588.1"/>
    </source>
</evidence>
<dbReference type="GO" id="GO:0016020">
    <property type="term" value="C:membrane"/>
    <property type="evidence" value="ECO:0007669"/>
    <property type="project" value="InterPro"/>
</dbReference>
<dbReference type="InterPro" id="IPR004147">
    <property type="entry name" value="ABC1_dom"/>
</dbReference>
<gene>
    <name evidence="4" type="ORF">Ahy_B08g089527</name>
</gene>
<dbReference type="PANTHER" id="PTHR10566">
    <property type="entry name" value="CHAPERONE-ACTIVITY OF BC1 COMPLEX CABC1 -RELATED"/>
    <property type="match status" value="1"/>
</dbReference>
<sequence>MATQSYLLNSVYLRGWQPSISKSSTFAVPKGAKLSVEVEDTPFGFGVEEGAAGRGSSAGCGCGSWFNHAGEAIYEALICIQNQELERVTSKYPTKRNINGSTSRTLQCCSCYKEISEAAAAATTAQTTLDSKAVLNSVKLSIPETSLHYVPSDFMKRLVLADLDPATAKLAIGFLGPFLSAFGFLFILRIVMSWYPKLPVGKFPYVIAYAPTEPLLIATRKLIPPLAGVDVTPVVWQLCGSIPDVVIPLMYKDYTTHKVLVMEWVEGKKLSEVKDLYLIEVIQYRGSFNQLLECGFYHADPHPGNLLRTYDGKLAYLDFGMTGEFKQELRDGFIQACLHLVNRDFDALSKDFVTLGYLFSPTLHFQFSKSVFQNAVAQGVRNISFGDLLGNLGTTMYKFKFRIPSYFSLVIRSSNLRWFLQSLRAKTEKSLVKQQPEGTDSRMAMKEILSFTLTEKGEYVREIIVQEFAKWKLVVLSMSNDMQGIIQVSQYQNQTLHMENLSLVPTQLESVQEILPVLSIVWIFLNTAL</sequence>
<dbReference type="Pfam" id="PF02325">
    <property type="entry name" value="CCB3_YggT"/>
    <property type="match status" value="1"/>
</dbReference>
<comment type="caution">
    <text evidence="4">The sequence shown here is derived from an EMBL/GenBank/DDBJ whole genome shotgun (WGS) entry which is preliminary data.</text>
</comment>
<proteinExistence type="inferred from homology"/>
<dbReference type="Proteomes" id="UP000289738">
    <property type="component" value="Chromosome B08"/>
</dbReference>
<dbReference type="STRING" id="3818.A0A444XY54"/>
<keyword evidence="2" id="KW-0472">Membrane</keyword>
<evidence type="ECO:0000256" key="2">
    <source>
        <dbReference type="SAM" id="Phobius"/>
    </source>
</evidence>
<dbReference type="Pfam" id="PF03109">
    <property type="entry name" value="ABC1"/>
    <property type="match status" value="1"/>
</dbReference>
<name>A0A444XY54_ARAHY</name>
<feature type="transmembrane region" description="Helical" evidence="2">
    <location>
        <begin position="170"/>
        <end position="192"/>
    </location>
</feature>
<dbReference type="InterPro" id="IPR011009">
    <property type="entry name" value="Kinase-like_dom_sf"/>
</dbReference>
<dbReference type="InterPro" id="IPR003425">
    <property type="entry name" value="CCB3/YggT"/>
</dbReference>
<keyword evidence="5" id="KW-1185">Reference proteome</keyword>
<dbReference type="InterPro" id="IPR050154">
    <property type="entry name" value="UbiB_kinase"/>
</dbReference>
<protein>
    <recommendedName>
        <fullName evidence="3">ABC1 atypical kinase-like domain-containing protein</fullName>
    </recommendedName>
</protein>
<evidence type="ECO:0000256" key="1">
    <source>
        <dbReference type="ARBA" id="ARBA00009670"/>
    </source>
</evidence>
<evidence type="ECO:0000313" key="5">
    <source>
        <dbReference type="Proteomes" id="UP000289738"/>
    </source>
</evidence>
<accession>A0A444XY54</accession>
<dbReference type="SUPFAM" id="SSF56112">
    <property type="entry name" value="Protein kinase-like (PK-like)"/>
    <property type="match status" value="1"/>
</dbReference>
<evidence type="ECO:0000259" key="3">
    <source>
        <dbReference type="Pfam" id="PF03109"/>
    </source>
</evidence>
<keyword evidence="2" id="KW-0812">Transmembrane</keyword>
<organism evidence="4 5">
    <name type="scientific">Arachis hypogaea</name>
    <name type="common">Peanut</name>
    <dbReference type="NCBI Taxonomy" id="3818"/>
    <lineage>
        <taxon>Eukaryota</taxon>
        <taxon>Viridiplantae</taxon>
        <taxon>Streptophyta</taxon>
        <taxon>Embryophyta</taxon>
        <taxon>Tracheophyta</taxon>
        <taxon>Spermatophyta</taxon>
        <taxon>Magnoliopsida</taxon>
        <taxon>eudicotyledons</taxon>
        <taxon>Gunneridae</taxon>
        <taxon>Pentapetalae</taxon>
        <taxon>rosids</taxon>
        <taxon>fabids</taxon>
        <taxon>Fabales</taxon>
        <taxon>Fabaceae</taxon>
        <taxon>Papilionoideae</taxon>
        <taxon>50 kb inversion clade</taxon>
        <taxon>dalbergioids sensu lato</taxon>
        <taxon>Dalbergieae</taxon>
        <taxon>Pterocarpus clade</taxon>
        <taxon>Arachis</taxon>
    </lineage>
</organism>
<feature type="domain" description="ABC1 atypical kinase-like" evidence="3">
    <location>
        <begin position="240"/>
        <end position="350"/>
    </location>
</feature>
<dbReference type="EMBL" id="SDMP01000018">
    <property type="protein sequence ID" value="RYQ94588.1"/>
    <property type="molecule type" value="Genomic_DNA"/>
</dbReference>
<dbReference type="PANTHER" id="PTHR10566:SF119">
    <property type="entry name" value="OS04G0640500 PROTEIN"/>
    <property type="match status" value="1"/>
</dbReference>
<keyword evidence="2" id="KW-1133">Transmembrane helix</keyword>
<dbReference type="AlphaFoldDB" id="A0A444XY54"/>
<reference evidence="4 5" key="1">
    <citation type="submission" date="2019-01" db="EMBL/GenBank/DDBJ databases">
        <title>Sequencing of cultivated peanut Arachis hypogaea provides insights into genome evolution and oil improvement.</title>
        <authorList>
            <person name="Chen X."/>
        </authorList>
    </citation>
    <scope>NUCLEOTIDE SEQUENCE [LARGE SCALE GENOMIC DNA]</scope>
    <source>
        <strain evidence="5">cv. Fuhuasheng</strain>
        <tissue evidence="4">Leaves</tissue>
    </source>
</reference>